<dbReference type="EMBL" id="CP092866">
    <property type="protein sequence ID" value="UYV66082.1"/>
    <property type="molecule type" value="Genomic_DNA"/>
</dbReference>
<proteinExistence type="predicted"/>
<evidence type="ECO:0000313" key="1">
    <source>
        <dbReference type="EMBL" id="UYV66082.1"/>
    </source>
</evidence>
<dbReference type="Proteomes" id="UP001235939">
    <property type="component" value="Chromosome 04"/>
</dbReference>
<sequence>MSKSRIKTMIIVFFDIRGIGHYKLHHDNATSHTAFIITNFLARSNTPVIPHPPYSPDLAPSLQQSFYGLS</sequence>
<organism evidence="1 2">
    <name type="scientific">Cordylochernes scorpioides</name>
    <dbReference type="NCBI Taxonomy" id="51811"/>
    <lineage>
        <taxon>Eukaryota</taxon>
        <taxon>Metazoa</taxon>
        <taxon>Ecdysozoa</taxon>
        <taxon>Arthropoda</taxon>
        <taxon>Chelicerata</taxon>
        <taxon>Arachnida</taxon>
        <taxon>Pseudoscorpiones</taxon>
        <taxon>Cheliferoidea</taxon>
        <taxon>Chernetidae</taxon>
        <taxon>Cordylochernes</taxon>
    </lineage>
</organism>
<gene>
    <name evidence="1" type="ORF">LAZ67_4000097</name>
</gene>
<dbReference type="InterPro" id="IPR036397">
    <property type="entry name" value="RNaseH_sf"/>
</dbReference>
<evidence type="ECO:0000313" key="2">
    <source>
        <dbReference type="Proteomes" id="UP001235939"/>
    </source>
</evidence>
<dbReference type="Gene3D" id="3.30.420.10">
    <property type="entry name" value="Ribonuclease H-like superfamily/Ribonuclease H"/>
    <property type="match status" value="1"/>
</dbReference>
<protein>
    <recommendedName>
        <fullName evidence="3">Histone-lysine N-methyltransferase SETMAR</fullName>
    </recommendedName>
</protein>
<name>A0ABY6KC82_9ARAC</name>
<reference evidence="1 2" key="1">
    <citation type="submission" date="2022-01" db="EMBL/GenBank/DDBJ databases">
        <title>A chromosomal length assembly of Cordylochernes scorpioides.</title>
        <authorList>
            <person name="Zeh D."/>
            <person name="Zeh J."/>
        </authorList>
    </citation>
    <scope>NUCLEOTIDE SEQUENCE [LARGE SCALE GENOMIC DNA]</scope>
    <source>
        <strain evidence="1">IN4F17</strain>
        <tissue evidence="1">Whole Body</tissue>
    </source>
</reference>
<keyword evidence="2" id="KW-1185">Reference proteome</keyword>
<evidence type="ECO:0008006" key="3">
    <source>
        <dbReference type="Google" id="ProtNLM"/>
    </source>
</evidence>
<accession>A0ABY6KC82</accession>